<dbReference type="InterPro" id="IPR001375">
    <property type="entry name" value="Peptidase_S9_cat"/>
</dbReference>
<dbReference type="Proteomes" id="UP000176814">
    <property type="component" value="Unassembled WGS sequence"/>
</dbReference>
<reference evidence="3 4" key="1">
    <citation type="journal article" date="2016" name="Nat. Commun.">
        <title>Thousands of microbial genomes shed light on interconnected biogeochemical processes in an aquifer system.</title>
        <authorList>
            <person name="Anantharaman K."/>
            <person name="Brown C.T."/>
            <person name="Hug L.A."/>
            <person name="Sharon I."/>
            <person name="Castelle C.J."/>
            <person name="Probst A.J."/>
            <person name="Thomas B.C."/>
            <person name="Singh A."/>
            <person name="Wilkins M.J."/>
            <person name="Karaoz U."/>
            <person name="Brodie E.L."/>
            <person name="Williams K.H."/>
            <person name="Hubbard S.S."/>
            <person name="Banfield J.F."/>
        </authorList>
    </citation>
    <scope>NUCLEOTIDE SEQUENCE [LARGE SCALE GENOMIC DNA]</scope>
</reference>
<dbReference type="Pfam" id="PF00326">
    <property type="entry name" value="Peptidase_S9"/>
    <property type="match status" value="1"/>
</dbReference>
<sequence length="280" mass="32042">MKDNLEKIKNLPLVLEAKRINLKEVSNTLTAKLLKEAKKSDRNIFAYKIIYKSQGHKVIGYIVEPRKGKNLPNVIWNRSGSNEIGSIKLKHLFTKISEFAKHGYITIATQYSGNNGGEGKDEFGGSDIEDVLNLYKILRGYGRSDTSKIGMYGISRGGLMAYLSLARVKWLKAVVVIGAPADQISAVKFRKEWREHQIKMYGGSLKENKKRSPIYWTEKFSKKTPLLIMHGLADWTVNPTDSFRLAQKLYEKKIPYRLIMFEGVDHAISEYLETRNKYTF</sequence>
<feature type="domain" description="Peptidase S9 prolyl oligopeptidase catalytic" evidence="2">
    <location>
        <begin position="94"/>
        <end position="270"/>
    </location>
</feature>
<dbReference type="GO" id="GO:0006508">
    <property type="term" value="P:proteolysis"/>
    <property type="evidence" value="ECO:0007669"/>
    <property type="project" value="InterPro"/>
</dbReference>
<evidence type="ECO:0000313" key="4">
    <source>
        <dbReference type="Proteomes" id="UP000176814"/>
    </source>
</evidence>
<comment type="caution">
    <text evidence="3">The sequence shown here is derived from an EMBL/GenBank/DDBJ whole genome shotgun (WGS) entry which is preliminary data.</text>
</comment>
<proteinExistence type="predicted"/>
<name>A0A1F6X9F9_9BACT</name>
<dbReference type="PANTHER" id="PTHR42776:SF4">
    <property type="entry name" value="ACYLAMINO-ACID-RELEASING ENZYME"/>
    <property type="match status" value="1"/>
</dbReference>
<dbReference type="PANTHER" id="PTHR42776">
    <property type="entry name" value="SERINE PEPTIDASE S9 FAMILY MEMBER"/>
    <property type="match status" value="1"/>
</dbReference>
<dbReference type="Gene3D" id="3.40.50.1820">
    <property type="entry name" value="alpha/beta hydrolase"/>
    <property type="match status" value="1"/>
</dbReference>
<keyword evidence="1" id="KW-0378">Hydrolase</keyword>
<evidence type="ECO:0000313" key="3">
    <source>
        <dbReference type="EMBL" id="OGI90789.1"/>
    </source>
</evidence>
<gene>
    <name evidence="3" type="ORF">A2911_01815</name>
</gene>
<dbReference type="AlphaFoldDB" id="A0A1F6X9F9"/>
<feature type="non-terminal residue" evidence="3">
    <location>
        <position position="280"/>
    </location>
</feature>
<protein>
    <recommendedName>
        <fullName evidence="2">Peptidase S9 prolyl oligopeptidase catalytic domain-containing protein</fullName>
    </recommendedName>
</protein>
<accession>A0A1F6X9F9</accession>
<dbReference type="GO" id="GO:0004252">
    <property type="term" value="F:serine-type endopeptidase activity"/>
    <property type="evidence" value="ECO:0007669"/>
    <property type="project" value="TreeGrafter"/>
</dbReference>
<dbReference type="InterPro" id="IPR029058">
    <property type="entry name" value="AB_hydrolase_fold"/>
</dbReference>
<evidence type="ECO:0000259" key="2">
    <source>
        <dbReference type="Pfam" id="PF00326"/>
    </source>
</evidence>
<dbReference type="EMBL" id="MFUW01000006">
    <property type="protein sequence ID" value="OGI90789.1"/>
    <property type="molecule type" value="Genomic_DNA"/>
</dbReference>
<dbReference type="SUPFAM" id="SSF53474">
    <property type="entry name" value="alpha/beta-Hydrolases"/>
    <property type="match status" value="1"/>
</dbReference>
<organism evidence="3 4">
    <name type="scientific">Candidatus Nomurabacteria bacterium RIFCSPLOWO2_01_FULL_40_15</name>
    <dbReference type="NCBI Taxonomy" id="1801772"/>
    <lineage>
        <taxon>Bacteria</taxon>
        <taxon>Candidatus Nomuraibacteriota</taxon>
    </lineage>
</organism>
<evidence type="ECO:0000256" key="1">
    <source>
        <dbReference type="ARBA" id="ARBA00022801"/>
    </source>
</evidence>